<dbReference type="CDD" id="cd24082">
    <property type="entry name" value="ASKHA_NBD_GspK-like"/>
    <property type="match status" value="1"/>
</dbReference>
<name>A0AAD0S310_9GAMM</name>
<keyword evidence="2" id="KW-0614">Plasmid</keyword>
<dbReference type="InterPro" id="IPR043129">
    <property type="entry name" value="ATPase_NBD"/>
</dbReference>
<geneLocation type="plasmid" evidence="2 3">
    <name>unnamed1</name>
</geneLocation>
<proteinExistence type="predicted"/>
<accession>A0AAD0S310</accession>
<dbReference type="RefSeq" id="WP_118844895.1">
    <property type="nucleotide sequence ID" value="NZ_CP032091.1"/>
</dbReference>
<dbReference type="PANTHER" id="PTHR43190">
    <property type="entry name" value="N-ACETYL-D-GLUCOSAMINE KINASE"/>
    <property type="match status" value="1"/>
</dbReference>
<dbReference type="SUPFAM" id="SSF53067">
    <property type="entry name" value="Actin-like ATPase domain"/>
    <property type="match status" value="2"/>
</dbReference>
<dbReference type="AlphaFoldDB" id="A0AAD0S310"/>
<keyword evidence="2" id="KW-0418">Kinase</keyword>
<evidence type="ECO:0000259" key="1">
    <source>
        <dbReference type="Pfam" id="PF01869"/>
    </source>
</evidence>
<sequence>MTTKHLYYLGIDGGGSKCKVRLENQDGHLLSEAISGSANVATSAVQSQASLLDATKRAFEYAGLPLTELKKTSAHAGLAGANIESASKAMAQWQHPFAQFTVSTDLVIACKGAHQHHDGAVIILGTGFCAGFQRHQHITELGGYGLLLSDGASGGWLGLQLCRKAFEVLDGVTQRSSVINTLLNELDCKSSQALSQQLITASPGELAKFAPLVFAHPNDSFCQQLLTEAGSFIDRYIAYFKAQNIHRVTLVGGIASAITPWLSPSSQSQLTLAQASAEEGAILLAKQSC</sequence>
<dbReference type="Proteomes" id="UP000264605">
    <property type="component" value="Plasmid unnamed1"/>
</dbReference>
<organism evidence="2 3">
    <name type="scientific">Pseudoalteromonas lipolytica</name>
    <dbReference type="NCBI Taxonomy" id="570156"/>
    <lineage>
        <taxon>Bacteria</taxon>
        <taxon>Pseudomonadati</taxon>
        <taxon>Pseudomonadota</taxon>
        <taxon>Gammaproteobacteria</taxon>
        <taxon>Alteromonadales</taxon>
        <taxon>Pseudoalteromonadaceae</taxon>
        <taxon>Pseudoalteromonas</taxon>
    </lineage>
</organism>
<reference evidence="2 3" key="1">
    <citation type="submission" date="2018-08" db="EMBL/GenBank/DDBJ databases">
        <title>Draft genome sequence of Pseudoalteromonas donghaensis HJ51.</title>
        <authorList>
            <person name="Oh J."/>
            <person name="Roh D."/>
        </authorList>
    </citation>
    <scope>NUCLEOTIDE SEQUENCE [LARGE SCALE GENOMIC DNA]</scope>
    <source>
        <strain evidence="2 3">HJ51</strain>
        <plasmid evidence="2 3">unnamed1</plasmid>
    </source>
</reference>
<dbReference type="Pfam" id="PF01869">
    <property type="entry name" value="BcrAD_BadFG"/>
    <property type="match status" value="1"/>
</dbReference>
<dbReference type="Gene3D" id="3.30.420.40">
    <property type="match status" value="2"/>
</dbReference>
<dbReference type="KEGG" id="pdj:D0907_17135"/>
<dbReference type="InterPro" id="IPR002731">
    <property type="entry name" value="ATPase_BadF"/>
</dbReference>
<keyword evidence="2" id="KW-0808">Transferase</keyword>
<evidence type="ECO:0000313" key="2">
    <source>
        <dbReference type="EMBL" id="AXV67051.1"/>
    </source>
</evidence>
<evidence type="ECO:0000313" key="3">
    <source>
        <dbReference type="Proteomes" id="UP000264605"/>
    </source>
</evidence>
<gene>
    <name evidence="2" type="ORF">D0907_17135</name>
</gene>
<feature type="domain" description="ATPase BadF/BadG/BcrA/BcrD type" evidence="1">
    <location>
        <begin position="9"/>
        <end position="285"/>
    </location>
</feature>
<dbReference type="GO" id="GO:0016301">
    <property type="term" value="F:kinase activity"/>
    <property type="evidence" value="ECO:0007669"/>
    <property type="project" value="UniProtKB-KW"/>
</dbReference>
<dbReference type="EMBL" id="CP032091">
    <property type="protein sequence ID" value="AXV67051.1"/>
    <property type="molecule type" value="Genomic_DNA"/>
</dbReference>
<dbReference type="InterPro" id="IPR052519">
    <property type="entry name" value="Euk-type_GlcNAc_Kinase"/>
</dbReference>
<dbReference type="PANTHER" id="PTHR43190:SF3">
    <property type="entry name" value="N-ACETYL-D-GLUCOSAMINE KINASE"/>
    <property type="match status" value="1"/>
</dbReference>
<protein>
    <submittedName>
        <fullName evidence="2">N-acetylglucosamine kinase</fullName>
    </submittedName>
</protein>
<dbReference type="GeneID" id="99507206"/>